<keyword evidence="3" id="KW-1185">Reference proteome</keyword>
<comment type="caution">
    <text evidence="2">The sequence shown here is derived from an EMBL/GenBank/DDBJ whole genome shotgun (WGS) entry which is preliminary data.</text>
</comment>
<evidence type="ECO:0008006" key="4">
    <source>
        <dbReference type="Google" id="ProtNLM"/>
    </source>
</evidence>
<feature type="region of interest" description="Disordered" evidence="1">
    <location>
        <begin position="59"/>
        <end position="165"/>
    </location>
</feature>
<sequence>MACCTCAKLLHLVPRFVQETEKPLPDDRRLSCCGRVICGNCIYNNPRFSSYCPYCQTPSSSSPSSYSSSYPTSINPRGPKYRPPSHHYRAENTQAAAHDDNDTPPPYPGLISYNNNHLPPPSSSPPPYSSTISLTATAPTQQEPPKPPQDNPNTTTIPDTIHHLTPHDTLPSLSLRYSIPLTVLLAHNRLPLFSLSTSPSPFHSSSSALLFARGRRTIRIPGEYNPSGVSLSPYPVESDEEVERKKKIRKWMMKTKVADYDVAVLYMEGNDWNVESAVKVLEDDEMWEALNQPPPTKGKGRVVGRTWMSGVKRLVPTASSSASKFGK</sequence>
<accession>A0ABR3DKF0</accession>
<dbReference type="Proteomes" id="UP001451303">
    <property type="component" value="Unassembled WGS sequence"/>
</dbReference>
<evidence type="ECO:0000313" key="2">
    <source>
        <dbReference type="EMBL" id="KAL0473156.1"/>
    </source>
</evidence>
<organism evidence="2 3">
    <name type="scientific">Neurospora intermedia</name>
    <dbReference type="NCBI Taxonomy" id="5142"/>
    <lineage>
        <taxon>Eukaryota</taxon>
        <taxon>Fungi</taxon>
        <taxon>Dikarya</taxon>
        <taxon>Ascomycota</taxon>
        <taxon>Pezizomycotina</taxon>
        <taxon>Sordariomycetes</taxon>
        <taxon>Sordariomycetidae</taxon>
        <taxon>Sordariales</taxon>
        <taxon>Sordariaceae</taxon>
        <taxon>Neurospora</taxon>
    </lineage>
</organism>
<reference evidence="2 3" key="1">
    <citation type="submission" date="2023-09" db="EMBL/GenBank/DDBJ databases">
        <title>Multi-omics analysis of a traditional fermented food reveals byproduct-associated fungal strains for waste-to-food upcycling.</title>
        <authorList>
            <consortium name="Lawrence Berkeley National Laboratory"/>
            <person name="Rekdal V.M."/>
            <person name="Villalobos-Escobedo J.M."/>
            <person name="Rodriguez-Valeron N."/>
            <person name="Garcia M.O."/>
            <person name="Vasquez D.P."/>
            <person name="Damayanti I."/>
            <person name="Sorensen P.M."/>
            <person name="Baidoo E.E."/>
            <person name="De Carvalho A.C."/>
            <person name="Riley R."/>
            <person name="Lipzen A."/>
            <person name="He G."/>
            <person name="Yan M."/>
            <person name="Haridas S."/>
            <person name="Daum C."/>
            <person name="Yoshinaga Y."/>
            <person name="Ng V."/>
            <person name="Grigoriev I.V."/>
            <person name="Munk R."/>
            <person name="Nuraida L."/>
            <person name="Wijaya C.H."/>
            <person name="Morales P.-C."/>
            <person name="Keasling J.D."/>
        </authorList>
    </citation>
    <scope>NUCLEOTIDE SEQUENCE [LARGE SCALE GENOMIC DNA]</scope>
    <source>
        <strain evidence="2 3">FGSC 2613</strain>
    </source>
</reference>
<feature type="compositionally biased region" description="Low complexity" evidence="1">
    <location>
        <begin position="59"/>
        <end position="73"/>
    </location>
</feature>
<dbReference type="PANTHER" id="PTHR20932">
    <property type="entry name" value="LYSM AND PUTATIVE PEPTIDOGLYCAN-BINDING DOMAIN-CONTAINING PROTEIN"/>
    <property type="match status" value="1"/>
</dbReference>
<dbReference type="InterPro" id="IPR045030">
    <property type="entry name" value="LYSM1-4"/>
</dbReference>
<proteinExistence type="predicted"/>
<feature type="compositionally biased region" description="Polar residues" evidence="1">
    <location>
        <begin position="131"/>
        <end position="141"/>
    </location>
</feature>
<protein>
    <recommendedName>
        <fullName evidence="4">RING-type domain-containing protein</fullName>
    </recommendedName>
</protein>
<dbReference type="PANTHER" id="PTHR20932:SF31">
    <property type="entry name" value="RING-TYPE DOMAIN-CONTAINING PROTEIN"/>
    <property type="match status" value="1"/>
</dbReference>
<feature type="compositionally biased region" description="Pro residues" evidence="1">
    <location>
        <begin position="118"/>
        <end position="128"/>
    </location>
</feature>
<gene>
    <name evidence="2" type="ORF">QR685DRAFT_515996</name>
</gene>
<evidence type="ECO:0000256" key="1">
    <source>
        <dbReference type="SAM" id="MobiDB-lite"/>
    </source>
</evidence>
<dbReference type="EMBL" id="JAVLET010000002">
    <property type="protein sequence ID" value="KAL0473156.1"/>
    <property type="molecule type" value="Genomic_DNA"/>
</dbReference>
<name>A0ABR3DKF0_NEUIN</name>
<evidence type="ECO:0000313" key="3">
    <source>
        <dbReference type="Proteomes" id="UP001451303"/>
    </source>
</evidence>